<proteinExistence type="predicted"/>
<dbReference type="HOGENOM" id="CLU_2158395_0_0_1"/>
<feature type="compositionally biased region" description="Polar residues" evidence="1">
    <location>
        <begin position="65"/>
        <end position="75"/>
    </location>
</feature>
<sequence length="111" mass="12042">MGSYATVVLKIGGHVSRDLKKPLACPPVRVGGIQITQTTICSSSTHDKRRPLCGPRTFSEPQEARQPSSRNSRSITSLMFLTNNGGSHFSNLPNCTRLGKGRSLRQQIGCC</sequence>
<dbReference type="AlphaFoldDB" id="A0A0D1WFP6"/>
<name>A0A0D1WFP6_9EURO</name>
<reference evidence="2 3" key="1">
    <citation type="submission" date="2015-01" db="EMBL/GenBank/DDBJ databases">
        <title>The Genome Sequence of Exophiala sideris CBS121828.</title>
        <authorList>
            <consortium name="The Broad Institute Genomics Platform"/>
            <person name="Cuomo C."/>
            <person name="de Hoog S."/>
            <person name="Gorbushina A."/>
            <person name="Stielow B."/>
            <person name="Teixiera M."/>
            <person name="Abouelleil A."/>
            <person name="Chapman S.B."/>
            <person name="Priest M."/>
            <person name="Young S.K."/>
            <person name="Wortman J."/>
            <person name="Nusbaum C."/>
            <person name="Birren B."/>
        </authorList>
    </citation>
    <scope>NUCLEOTIDE SEQUENCE [LARGE SCALE GENOMIC DNA]</scope>
    <source>
        <strain evidence="2 3">CBS 121828</strain>
    </source>
</reference>
<protein>
    <submittedName>
        <fullName evidence="2">Uncharacterized protein</fullName>
    </submittedName>
</protein>
<feature type="region of interest" description="Disordered" evidence="1">
    <location>
        <begin position="43"/>
        <end position="75"/>
    </location>
</feature>
<accession>A0A0D1WFP6</accession>
<evidence type="ECO:0000313" key="2">
    <source>
        <dbReference type="EMBL" id="KIV87580.1"/>
    </source>
</evidence>
<dbReference type="Proteomes" id="UP000053599">
    <property type="component" value="Unassembled WGS sequence"/>
</dbReference>
<organism evidence="2 3">
    <name type="scientific">Exophiala sideris</name>
    <dbReference type="NCBI Taxonomy" id="1016849"/>
    <lineage>
        <taxon>Eukaryota</taxon>
        <taxon>Fungi</taxon>
        <taxon>Dikarya</taxon>
        <taxon>Ascomycota</taxon>
        <taxon>Pezizomycotina</taxon>
        <taxon>Eurotiomycetes</taxon>
        <taxon>Chaetothyriomycetidae</taxon>
        <taxon>Chaetothyriales</taxon>
        <taxon>Herpotrichiellaceae</taxon>
        <taxon>Exophiala</taxon>
    </lineage>
</organism>
<evidence type="ECO:0000313" key="3">
    <source>
        <dbReference type="Proteomes" id="UP000053599"/>
    </source>
</evidence>
<dbReference type="EMBL" id="KN846951">
    <property type="protein sequence ID" value="KIV87580.1"/>
    <property type="molecule type" value="Genomic_DNA"/>
</dbReference>
<evidence type="ECO:0000256" key="1">
    <source>
        <dbReference type="SAM" id="MobiDB-lite"/>
    </source>
</evidence>
<gene>
    <name evidence="2" type="ORF">PV11_03114</name>
</gene>